<proteinExistence type="predicted"/>
<reference evidence="1 2" key="1">
    <citation type="submission" date="2016-04" db="EMBL/GenBank/DDBJ databases">
        <title>Draft genome sequence of freshwater magnetotactic bacteria Magnetospirillum marisnigri SP-1 and Magnetospirillum moscoviense BB-1.</title>
        <authorList>
            <person name="Koziaeva V."/>
            <person name="Dziuba M.V."/>
            <person name="Ivanov T.M."/>
            <person name="Kuznetsov B."/>
            <person name="Grouzdev D.S."/>
        </authorList>
    </citation>
    <scope>NUCLEOTIDE SEQUENCE [LARGE SCALE GENOMIC DNA]</scope>
    <source>
        <strain evidence="1 2">BB-1</strain>
    </source>
</reference>
<dbReference type="OrthoDB" id="1093513at2"/>
<evidence type="ECO:0000313" key="2">
    <source>
        <dbReference type="Proteomes" id="UP000078543"/>
    </source>
</evidence>
<name>A0A178M9D8_9PROT</name>
<evidence type="ECO:0000313" key="1">
    <source>
        <dbReference type="EMBL" id="OAN44504.1"/>
    </source>
</evidence>
<dbReference type="Proteomes" id="UP000078543">
    <property type="component" value="Unassembled WGS sequence"/>
</dbReference>
<dbReference type="InterPro" id="IPR014858">
    <property type="entry name" value="BrxB"/>
</dbReference>
<dbReference type="STRING" id="1437059.A6A05_04900"/>
<dbReference type="AlphaFoldDB" id="A0A178M9D8"/>
<protein>
    <submittedName>
        <fullName evidence="1">Cytoplasmic protein</fullName>
    </submittedName>
</protein>
<dbReference type="EMBL" id="LWQU01000196">
    <property type="protein sequence ID" value="OAN44504.1"/>
    <property type="molecule type" value="Genomic_DNA"/>
</dbReference>
<dbReference type="Pfam" id="PF08747">
    <property type="entry name" value="BrxB"/>
    <property type="match status" value="1"/>
</dbReference>
<accession>A0A178M9D8</accession>
<comment type="caution">
    <text evidence="1">The sequence shown here is derived from an EMBL/GenBank/DDBJ whole genome shotgun (WGS) entry which is preliminary data.</text>
</comment>
<keyword evidence="2" id="KW-1185">Reference proteome</keyword>
<dbReference type="RefSeq" id="WP_068504547.1">
    <property type="nucleotide sequence ID" value="NZ_LWQU01000196.1"/>
</dbReference>
<organism evidence="1 2">
    <name type="scientific">Magnetospirillum moscoviense</name>
    <dbReference type="NCBI Taxonomy" id="1437059"/>
    <lineage>
        <taxon>Bacteria</taxon>
        <taxon>Pseudomonadati</taxon>
        <taxon>Pseudomonadota</taxon>
        <taxon>Alphaproteobacteria</taxon>
        <taxon>Rhodospirillales</taxon>
        <taxon>Rhodospirillaceae</taxon>
        <taxon>Magnetospirillum</taxon>
    </lineage>
</organism>
<sequence length="190" mass="21653">MSILDDRLNKVLDRLISDDLLSGRGLGNEIGFYIFDYPAENELTVREHIGFLLEQLPKKRPGLRVKHINLFDMVLGHLGDRKLLDKAIEQTRKKGDAFLVKALKEPLHGSKLAPVFEAACDLPNHDLVLVSGIGTVYPLLRTHSLLNNLHHVMRDKPLVMFFPGIYDGQILRLFGKLKDDNYYRAFKLVP</sequence>
<gene>
    <name evidence="1" type="ORF">A6A05_04900</name>
</gene>